<dbReference type="Ensembl" id="ENSPCET00000027364.1">
    <property type="protein sequence ID" value="ENSPCEP00000026482.1"/>
    <property type="gene ID" value="ENSPCEG00000019845.1"/>
</dbReference>
<evidence type="ECO:0000313" key="2">
    <source>
        <dbReference type="Proteomes" id="UP000694393"/>
    </source>
</evidence>
<protein>
    <submittedName>
        <fullName evidence="1">Uncharacterized protein</fullName>
    </submittedName>
</protein>
<dbReference type="PANTHER" id="PTHR36960:SF1">
    <property type="entry name" value="SI:DKEY-32E6.3"/>
    <property type="match status" value="1"/>
</dbReference>
<organism evidence="1 2">
    <name type="scientific">Pelusios castaneus</name>
    <name type="common">West African mud turtle</name>
    <dbReference type="NCBI Taxonomy" id="367368"/>
    <lineage>
        <taxon>Eukaryota</taxon>
        <taxon>Metazoa</taxon>
        <taxon>Chordata</taxon>
        <taxon>Craniata</taxon>
        <taxon>Vertebrata</taxon>
        <taxon>Euteleostomi</taxon>
        <taxon>Archelosauria</taxon>
        <taxon>Testudinata</taxon>
        <taxon>Testudines</taxon>
        <taxon>Pleurodira</taxon>
        <taxon>Pelomedusidae</taxon>
        <taxon>Pelusios</taxon>
    </lineage>
</organism>
<reference evidence="1" key="1">
    <citation type="submission" date="2025-08" db="UniProtKB">
        <authorList>
            <consortium name="Ensembl"/>
        </authorList>
    </citation>
    <scope>IDENTIFICATION</scope>
</reference>
<dbReference type="PANTHER" id="PTHR36960">
    <property type="entry name" value="SI:DKEY-32E6.3"/>
    <property type="match status" value="1"/>
</dbReference>
<dbReference type="AlphaFoldDB" id="A0A8C8SSV2"/>
<sequence>MSARPLGSARRGRLAAAEAEVAPAGPGRRKLVLHVDVNNTLAVLDSATGQGPGAALNGHLSALTWGALDSAGDWQWLSDSHSVLPPCQGAVCFSSQYGRDVRFTDTAAGQRFRTLHAQHLQLLEWQGQPHAVFSRKGEDVKHYHLILPSFFHLLETLHQEGRHFTVILRSFGTDLPCVLQAMRCALEGQHPQFPALRDVLLPVDLTVGRIRCSKHEVVLTRGSERLSTREDGRKMYNYFSSREGLGGFQDHFDWWARNQFSCQGGKPLWIDPYDASVHHICIDDNIRLSDSESIVSPQVFSTRGGSCTRPAPTSELYDVCLVQTNLLEAIADENYFIHCVRRCEENYERYLASAESQLCNTT</sequence>
<name>A0A8C8SSV2_9SAUR</name>
<reference evidence="1" key="2">
    <citation type="submission" date="2025-09" db="UniProtKB">
        <authorList>
            <consortium name="Ensembl"/>
        </authorList>
    </citation>
    <scope>IDENTIFICATION</scope>
</reference>
<keyword evidence="2" id="KW-1185">Reference proteome</keyword>
<proteinExistence type="predicted"/>
<accession>A0A8C8SSV2</accession>
<evidence type="ECO:0000313" key="1">
    <source>
        <dbReference type="Ensembl" id="ENSPCEP00000026482.1"/>
    </source>
</evidence>
<dbReference type="Proteomes" id="UP000694393">
    <property type="component" value="Unplaced"/>
</dbReference>